<organism evidence="10">
    <name type="scientific">hydrothermal vent metagenome</name>
    <dbReference type="NCBI Taxonomy" id="652676"/>
    <lineage>
        <taxon>unclassified sequences</taxon>
        <taxon>metagenomes</taxon>
        <taxon>ecological metagenomes</taxon>
    </lineage>
</organism>
<keyword evidence="5" id="KW-0665">Pyrimidine biosynthesis</keyword>
<dbReference type="InterPro" id="IPR002082">
    <property type="entry name" value="Asp_carbamoyltransf"/>
</dbReference>
<dbReference type="UniPathway" id="UPA00070">
    <property type="reaction ID" value="UER00116"/>
</dbReference>
<dbReference type="InterPro" id="IPR006130">
    <property type="entry name" value="Asp/Orn_carbamoylTrfase"/>
</dbReference>
<dbReference type="InterPro" id="IPR006132">
    <property type="entry name" value="Asp/Orn_carbamoyltranf_P-bd"/>
</dbReference>
<dbReference type="GO" id="GO:0016597">
    <property type="term" value="F:amino acid binding"/>
    <property type="evidence" value="ECO:0007669"/>
    <property type="project" value="InterPro"/>
</dbReference>
<feature type="domain" description="Aspartate/ornithine carbamoyltransferase carbamoyl-P binding" evidence="9">
    <location>
        <begin position="16"/>
        <end position="159"/>
    </location>
</feature>
<proteinExistence type="inferred from homology"/>
<accession>A0A3B0VR00</accession>
<feature type="domain" description="Aspartate/ornithine carbamoyltransferase Asp/Orn-binding" evidence="8">
    <location>
        <begin position="165"/>
        <end position="311"/>
    </location>
</feature>
<comment type="function">
    <text evidence="6">Catalyzes the condensation of carbamoyl phosphate and aspartate to form carbamoyl aspartate and inorganic phosphate, the committed step in the de novo pyrimidine nucleotide biosynthesis pathway.</text>
</comment>
<evidence type="ECO:0000256" key="3">
    <source>
        <dbReference type="ARBA" id="ARBA00013008"/>
    </source>
</evidence>
<reference evidence="10" key="1">
    <citation type="submission" date="2018-06" db="EMBL/GenBank/DDBJ databases">
        <authorList>
            <person name="Zhirakovskaya E."/>
        </authorList>
    </citation>
    <scope>NUCLEOTIDE SEQUENCE</scope>
</reference>
<dbReference type="PROSITE" id="PS00097">
    <property type="entry name" value="CARBAMOYLTRANSFERASE"/>
    <property type="match status" value="1"/>
</dbReference>
<dbReference type="PANTHER" id="PTHR45753:SF6">
    <property type="entry name" value="ASPARTATE CARBAMOYLTRANSFERASE"/>
    <property type="match status" value="1"/>
</dbReference>
<dbReference type="Gene3D" id="3.40.50.1370">
    <property type="entry name" value="Aspartate/ornithine carbamoyltransferase"/>
    <property type="match status" value="2"/>
</dbReference>
<dbReference type="SUPFAM" id="SSF53671">
    <property type="entry name" value="Aspartate/ornithine carbamoyltransferase"/>
    <property type="match status" value="1"/>
</dbReference>
<evidence type="ECO:0000313" key="10">
    <source>
        <dbReference type="EMBL" id="VAW40867.1"/>
    </source>
</evidence>
<dbReference type="InterPro" id="IPR006131">
    <property type="entry name" value="Asp_carbamoyltransf_Asp/Orn-bd"/>
</dbReference>
<evidence type="ECO:0000256" key="4">
    <source>
        <dbReference type="ARBA" id="ARBA00022679"/>
    </source>
</evidence>
<evidence type="ECO:0000259" key="8">
    <source>
        <dbReference type="Pfam" id="PF00185"/>
    </source>
</evidence>
<evidence type="ECO:0000256" key="7">
    <source>
        <dbReference type="ARBA" id="ARBA00048859"/>
    </source>
</evidence>
<keyword evidence="4 10" id="KW-0808">Transferase</keyword>
<name>A0A3B0VR00_9ZZZZ</name>
<dbReference type="InterPro" id="IPR036901">
    <property type="entry name" value="Asp/Orn_carbamoylTrfase_sf"/>
</dbReference>
<evidence type="ECO:0000259" key="9">
    <source>
        <dbReference type="Pfam" id="PF02729"/>
    </source>
</evidence>
<evidence type="ECO:0000256" key="6">
    <source>
        <dbReference type="ARBA" id="ARBA00043884"/>
    </source>
</evidence>
<comment type="pathway">
    <text evidence="1">Pyrimidine metabolism; UMP biosynthesis via de novo pathway; (S)-dihydroorotate from bicarbonate: step 2/3.</text>
</comment>
<comment type="similarity">
    <text evidence="2">Belongs to the aspartate/ornithine carbamoyltransferase superfamily. ATCase family.</text>
</comment>
<dbReference type="NCBIfam" id="NF002032">
    <property type="entry name" value="PRK00856.1"/>
    <property type="match status" value="1"/>
</dbReference>
<dbReference type="PRINTS" id="PR00101">
    <property type="entry name" value="ATCASE"/>
</dbReference>
<sequence length="316" mass="34460">MNSGKTMTTGCNFSHKHILGIEHLSAEHIDHILQTAESFKEISGRSIKKVPTLRGRTIVNLFFEPSTRTRLSFEIAAKRMSADTFNISASTSSATKGETLIDTARNISAMHPDIIIIRHSCSGAPEMLTRYVRASVINAGDGTHEHPSQGLLDMMTVREHKGRLDGLKITIIGDILHSRVAHSDIIGFARMGSRVFVYGPATLIPVGLEKLGAVVCGSLEEAVSNADVVMTLRIQKERQSDPLLPTFREYAQSYGVTREVMALARDDALVMHPGPINRGVELMPDVADSSQSVILDQVTNGVAVRMALLYLVMGNT</sequence>
<evidence type="ECO:0000256" key="1">
    <source>
        <dbReference type="ARBA" id="ARBA00004852"/>
    </source>
</evidence>
<dbReference type="GO" id="GO:0006207">
    <property type="term" value="P:'de novo' pyrimidine nucleobase biosynthetic process"/>
    <property type="evidence" value="ECO:0007669"/>
    <property type="project" value="InterPro"/>
</dbReference>
<dbReference type="PANTHER" id="PTHR45753">
    <property type="entry name" value="ORNITHINE CARBAMOYLTRANSFERASE, MITOCHONDRIAL"/>
    <property type="match status" value="1"/>
</dbReference>
<evidence type="ECO:0000256" key="5">
    <source>
        <dbReference type="ARBA" id="ARBA00022975"/>
    </source>
</evidence>
<dbReference type="HAMAP" id="MF_00001">
    <property type="entry name" value="Asp_carb_tr"/>
    <property type="match status" value="1"/>
</dbReference>
<dbReference type="GO" id="GO:0044205">
    <property type="term" value="P:'de novo' UMP biosynthetic process"/>
    <property type="evidence" value="ECO:0007669"/>
    <property type="project" value="UniProtKB-UniPathway"/>
</dbReference>
<dbReference type="AlphaFoldDB" id="A0A3B0VR00"/>
<evidence type="ECO:0000256" key="2">
    <source>
        <dbReference type="ARBA" id="ARBA00008896"/>
    </source>
</evidence>
<dbReference type="GO" id="GO:0005829">
    <property type="term" value="C:cytosol"/>
    <property type="evidence" value="ECO:0007669"/>
    <property type="project" value="TreeGrafter"/>
</dbReference>
<dbReference type="EC" id="2.1.3.2" evidence="3"/>
<dbReference type="GO" id="GO:0006520">
    <property type="term" value="P:amino acid metabolic process"/>
    <property type="evidence" value="ECO:0007669"/>
    <property type="project" value="InterPro"/>
</dbReference>
<dbReference type="Pfam" id="PF00185">
    <property type="entry name" value="OTCace"/>
    <property type="match status" value="1"/>
</dbReference>
<dbReference type="GO" id="GO:0004070">
    <property type="term" value="F:aspartate carbamoyltransferase activity"/>
    <property type="evidence" value="ECO:0007669"/>
    <property type="project" value="UniProtKB-EC"/>
</dbReference>
<protein>
    <recommendedName>
        <fullName evidence="3">aspartate carbamoyltransferase</fullName>
        <ecNumber evidence="3">2.1.3.2</ecNumber>
    </recommendedName>
</protein>
<dbReference type="EMBL" id="UOEY01000112">
    <property type="protein sequence ID" value="VAW40867.1"/>
    <property type="molecule type" value="Genomic_DNA"/>
</dbReference>
<dbReference type="Pfam" id="PF02729">
    <property type="entry name" value="OTCace_N"/>
    <property type="match status" value="1"/>
</dbReference>
<gene>
    <name evidence="10" type="ORF">MNBD_DELTA04-1049</name>
</gene>
<comment type="catalytic activity">
    <reaction evidence="7">
        <text>carbamoyl phosphate + L-aspartate = N-carbamoyl-L-aspartate + phosphate + H(+)</text>
        <dbReference type="Rhea" id="RHEA:20013"/>
        <dbReference type="ChEBI" id="CHEBI:15378"/>
        <dbReference type="ChEBI" id="CHEBI:29991"/>
        <dbReference type="ChEBI" id="CHEBI:32814"/>
        <dbReference type="ChEBI" id="CHEBI:43474"/>
        <dbReference type="ChEBI" id="CHEBI:58228"/>
        <dbReference type="EC" id="2.1.3.2"/>
    </reaction>
</comment>
<dbReference type="PRINTS" id="PR00100">
    <property type="entry name" value="AOTCASE"/>
</dbReference>
<dbReference type="NCBIfam" id="TIGR00670">
    <property type="entry name" value="asp_carb_tr"/>
    <property type="match status" value="1"/>
</dbReference>